<sequence>MKKEVKVLLFGKTSQAKKEIEALFHEVQINLENNYKDLAISARKQAEVKLAEYQAAGELKEKEYKKLKEQLDEYTKRMEGYHH</sequence>
<proteinExistence type="predicted"/>
<dbReference type="EMBL" id="CP060632">
    <property type="protein sequence ID" value="QNM00495.1"/>
    <property type="molecule type" value="Genomic_DNA"/>
</dbReference>
<evidence type="ECO:0000313" key="2">
    <source>
        <dbReference type="EMBL" id="QNM00495.1"/>
    </source>
</evidence>
<keyword evidence="1" id="KW-0175">Coiled coil</keyword>
<name>A0A7G9FPL3_9FIRM</name>
<organism evidence="2 3">
    <name type="scientific">Wujia chipingensis</name>
    <dbReference type="NCBI Taxonomy" id="2763670"/>
    <lineage>
        <taxon>Bacteria</taxon>
        <taxon>Bacillati</taxon>
        <taxon>Bacillota</taxon>
        <taxon>Clostridia</taxon>
        <taxon>Lachnospirales</taxon>
        <taxon>Lachnospiraceae</taxon>
        <taxon>Wujia</taxon>
    </lineage>
</organism>
<accession>A0A7G9FPL3</accession>
<feature type="coiled-coil region" evidence="1">
    <location>
        <begin position="43"/>
        <end position="77"/>
    </location>
</feature>
<dbReference type="RefSeq" id="WP_117781264.1">
    <property type="nucleotide sequence ID" value="NZ_CP060632.1"/>
</dbReference>
<evidence type="ECO:0000313" key="3">
    <source>
        <dbReference type="Proteomes" id="UP000515819"/>
    </source>
</evidence>
<gene>
    <name evidence="2" type="ORF">H9Q76_04220</name>
</gene>
<reference evidence="2 3" key="1">
    <citation type="submission" date="2020-08" db="EMBL/GenBank/DDBJ databases">
        <authorList>
            <person name="Liu C."/>
            <person name="Sun Q."/>
        </authorList>
    </citation>
    <scope>NUCLEOTIDE SEQUENCE [LARGE SCALE GENOMIC DNA]</scope>
    <source>
        <strain evidence="2 3">NSJ-4</strain>
    </source>
</reference>
<evidence type="ECO:0000256" key="1">
    <source>
        <dbReference type="SAM" id="Coils"/>
    </source>
</evidence>
<dbReference type="Proteomes" id="UP000515819">
    <property type="component" value="Chromosome"/>
</dbReference>
<dbReference type="KEGG" id="wcp:H9Q76_04220"/>
<dbReference type="AlphaFoldDB" id="A0A7G9FPL3"/>
<keyword evidence="3" id="KW-1185">Reference proteome</keyword>
<protein>
    <submittedName>
        <fullName evidence="2">Uncharacterized protein</fullName>
    </submittedName>
</protein>